<keyword evidence="1" id="KW-0812">Transmembrane</keyword>
<organism evidence="3 4">
    <name type="scientific">Winogradskyella luteola</name>
    <dbReference type="NCBI Taxonomy" id="2828330"/>
    <lineage>
        <taxon>Bacteria</taxon>
        <taxon>Pseudomonadati</taxon>
        <taxon>Bacteroidota</taxon>
        <taxon>Flavobacteriia</taxon>
        <taxon>Flavobacteriales</taxon>
        <taxon>Flavobacteriaceae</taxon>
        <taxon>Winogradskyella</taxon>
    </lineage>
</organism>
<evidence type="ECO:0000259" key="2">
    <source>
        <dbReference type="Pfam" id="PF13229"/>
    </source>
</evidence>
<comment type="caution">
    <text evidence="3">The sequence shown here is derived from an EMBL/GenBank/DDBJ whole genome shotgun (WGS) entry which is preliminary data.</text>
</comment>
<reference evidence="3" key="1">
    <citation type="submission" date="2021-04" db="EMBL/GenBank/DDBJ databases">
        <authorList>
            <person name="Pira H."/>
            <person name="Risdian C."/>
            <person name="Wink J."/>
        </authorList>
    </citation>
    <scope>NUCLEOTIDE SEQUENCE</scope>
    <source>
        <strain evidence="3">WHY3</strain>
    </source>
</reference>
<feature type="transmembrane region" description="Helical" evidence="1">
    <location>
        <begin position="6"/>
        <end position="28"/>
    </location>
</feature>
<dbReference type="Proteomes" id="UP001138894">
    <property type="component" value="Unassembled WGS sequence"/>
</dbReference>
<dbReference type="InterPro" id="IPR039448">
    <property type="entry name" value="Beta_helix"/>
</dbReference>
<dbReference type="InterPro" id="IPR006626">
    <property type="entry name" value="PbH1"/>
</dbReference>
<evidence type="ECO:0000313" key="3">
    <source>
        <dbReference type="EMBL" id="MBV7268141.1"/>
    </source>
</evidence>
<proteinExistence type="predicted"/>
<evidence type="ECO:0000313" key="4">
    <source>
        <dbReference type="Proteomes" id="UP001138894"/>
    </source>
</evidence>
<keyword evidence="1" id="KW-0472">Membrane</keyword>
<evidence type="ECO:0000256" key="1">
    <source>
        <dbReference type="SAM" id="Phobius"/>
    </source>
</evidence>
<dbReference type="RefSeq" id="WP_218544688.1">
    <property type="nucleotide sequence ID" value="NZ_JAGSPD010000002.1"/>
</dbReference>
<keyword evidence="1" id="KW-1133">Transmembrane helix</keyword>
<dbReference type="SMART" id="SM00710">
    <property type="entry name" value="PbH1"/>
    <property type="match status" value="5"/>
</dbReference>
<keyword evidence="4" id="KW-1185">Reference proteome</keyword>
<gene>
    <name evidence="3" type="ORF">KCG49_02920</name>
</gene>
<feature type="domain" description="Right handed beta helix" evidence="2">
    <location>
        <begin position="121"/>
        <end position="212"/>
    </location>
</feature>
<dbReference type="Pfam" id="PF13229">
    <property type="entry name" value="Beta_helix"/>
    <property type="match status" value="1"/>
</dbReference>
<accession>A0A9X1F691</accession>
<dbReference type="EMBL" id="JAGSPD010000002">
    <property type="protein sequence ID" value="MBV7268141.1"/>
    <property type="molecule type" value="Genomic_DNA"/>
</dbReference>
<name>A0A9X1F691_9FLAO</name>
<dbReference type="AlphaFoldDB" id="A0A9X1F691"/>
<sequence>MKNPLYINFLFFIGNLKYYAIILCVPLLSFGQSIKVSAYGFNTDDNKKSVYKAIRNNDTIIIDKQDSEWLVSPLKFRNLENKTIIFEKDVIFRAKPNAYVTTSDCLLKFISCKNINIIGNGALLTMNKEEYVDGEWRMGLSFMGCSNVVVADFTIANSGGDGIYIDGYKALRYSENIRINNVVSTNNKRQGISIISAKDVWVKNSVFTKTKGTLPEAGLDIEPDKDTDVVINVNFEHCSFTNNYHSGIVLGLDNLTDKSEPVSINFIDCYLSMNHDISNRYPKAEIIVSSRPNNPVKGKVTFNNIVVDGSKWGLIYSRKPSDAYHTSFKNLSAINICQQKDNMSVIYLEVPNYFKSSGPIGGFSFENTYVKFDSKSTFFTIRGSSLGTLNGVKDITGHIILEAPNLTEFKRYIKYNPNKNINFDINYTLKN</sequence>
<protein>
    <submittedName>
        <fullName evidence="3">Right-handed parallel beta-helix repeat-containing protein</fullName>
    </submittedName>
</protein>